<accession>A0A1V9V946</accession>
<dbReference type="EMBL" id="LNTC01000446">
    <property type="protein sequence ID" value="OQR40474.1"/>
    <property type="molecule type" value="Genomic_DNA"/>
</dbReference>
<protein>
    <submittedName>
        <fullName evidence="1">Uncharacterized protein</fullName>
    </submittedName>
</protein>
<comment type="caution">
    <text evidence="1">The sequence shown here is derived from an EMBL/GenBank/DDBJ whole genome shotgun (WGS) entry which is preliminary data.</text>
</comment>
<proteinExistence type="predicted"/>
<name>A0A1V9V946_9BACT</name>
<dbReference type="AlphaFoldDB" id="A0A1V9V946"/>
<evidence type="ECO:0000313" key="1">
    <source>
        <dbReference type="EMBL" id="OQR40474.1"/>
    </source>
</evidence>
<sequence>MKRGAGRERIVEQLEMMRKAPNSFMQQNKSRENLESLCQSQVAGWKVLQKTCYFIWNRWCWNKIKISN</sequence>
<organism evidence="1 2">
    <name type="scientific">Aliarcobacter cryaerophilus</name>
    <dbReference type="NCBI Taxonomy" id="28198"/>
    <lineage>
        <taxon>Bacteria</taxon>
        <taxon>Pseudomonadati</taxon>
        <taxon>Campylobacterota</taxon>
        <taxon>Epsilonproteobacteria</taxon>
        <taxon>Campylobacterales</taxon>
        <taxon>Arcobacteraceae</taxon>
        <taxon>Aliarcobacter</taxon>
    </lineage>
</organism>
<gene>
    <name evidence="1" type="ORF">AS859_11650</name>
</gene>
<dbReference type="Proteomes" id="UP000192599">
    <property type="component" value="Unassembled WGS sequence"/>
</dbReference>
<evidence type="ECO:0000313" key="2">
    <source>
        <dbReference type="Proteomes" id="UP000192599"/>
    </source>
</evidence>
<reference evidence="1 2" key="1">
    <citation type="submission" date="2017-04" db="EMBL/GenBank/DDBJ databases">
        <title>Accumulation and expression of multiple antibiotic resistance genes in Arcobacter cryaerophilus that thrives in sewage.</title>
        <authorList>
            <person name="Millar J.A."/>
            <person name="Raghavan R."/>
        </authorList>
    </citation>
    <scope>NUCLEOTIDE SEQUENCE [LARGE SCALE GENOMIC DNA]</scope>
    <source>
        <strain evidence="1 2">AZT-1</strain>
    </source>
</reference>